<protein>
    <submittedName>
        <fullName evidence="2">SDR family oxidoreductase</fullName>
    </submittedName>
</protein>
<proteinExistence type="predicted"/>
<evidence type="ECO:0000313" key="2">
    <source>
        <dbReference type="EMBL" id="MCF8713309.1"/>
    </source>
</evidence>
<dbReference type="Pfam" id="PF01370">
    <property type="entry name" value="Epimerase"/>
    <property type="match status" value="1"/>
</dbReference>
<dbReference type="PANTHER" id="PTHR48079:SF6">
    <property type="entry name" value="NAD(P)-BINDING DOMAIN-CONTAINING PROTEIN-RELATED"/>
    <property type="match status" value="1"/>
</dbReference>
<dbReference type="SUPFAM" id="SSF51735">
    <property type="entry name" value="NAD(P)-binding Rossmann-fold domains"/>
    <property type="match status" value="1"/>
</dbReference>
<dbReference type="InterPro" id="IPR036291">
    <property type="entry name" value="NAD(P)-bd_dom_sf"/>
</dbReference>
<comment type="caution">
    <text evidence="2">The sequence shown here is derived from an EMBL/GenBank/DDBJ whole genome shotgun (WGS) entry which is preliminary data.</text>
</comment>
<accession>A0ABS9IYV0</accession>
<dbReference type="Proteomes" id="UP000829517">
    <property type="component" value="Unassembled WGS sequence"/>
</dbReference>
<dbReference type="CDD" id="cd05266">
    <property type="entry name" value="SDR_a4"/>
    <property type="match status" value="1"/>
</dbReference>
<sequence>MSKKIAVLGCGWLGLPLAKSFVKNNYQVNGATTSVDKILHIAQHKINPFLIAVHKHHIEGNISYFLQDVDILFINIPPRIRRNSNANYISKIKTLSEKIEESNIKKVIFISSSSVYANNNDIVDENTPPKPETESGKQILASEELLKSNPNFKTTVIRFSGLYGDKRHPITTLSGKKDVSNPEAPVNLIHLEDCIGIINAIIDKDVWGITFNASAPKHPSREEYYTSQAEKMGLEPPTFDRSKKTQGKTITSTLINTHLSYNFTYPNLGY</sequence>
<organism evidence="2 3">
    <name type="scientific">Joostella atrarenae</name>
    <dbReference type="NCBI Taxonomy" id="679257"/>
    <lineage>
        <taxon>Bacteria</taxon>
        <taxon>Pseudomonadati</taxon>
        <taxon>Bacteroidota</taxon>
        <taxon>Flavobacteriia</taxon>
        <taxon>Flavobacteriales</taxon>
        <taxon>Flavobacteriaceae</taxon>
        <taxon>Joostella</taxon>
    </lineage>
</organism>
<evidence type="ECO:0000259" key="1">
    <source>
        <dbReference type="Pfam" id="PF01370"/>
    </source>
</evidence>
<gene>
    <name evidence="2" type="ORF">JM658_00570</name>
</gene>
<dbReference type="PANTHER" id="PTHR48079">
    <property type="entry name" value="PROTEIN YEEZ"/>
    <property type="match status" value="1"/>
</dbReference>
<dbReference type="Gene3D" id="3.40.50.720">
    <property type="entry name" value="NAD(P)-binding Rossmann-like Domain"/>
    <property type="match status" value="1"/>
</dbReference>
<name>A0ABS9IYV0_9FLAO</name>
<dbReference type="RefSeq" id="WP_236957283.1">
    <property type="nucleotide sequence ID" value="NZ_JAETXX010000001.1"/>
</dbReference>
<dbReference type="InterPro" id="IPR051783">
    <property type="entry name" value="NAD(P)-dependent_oxidoreduct"/>
</dbReference>
<feature type="domain" description="NAD-dependent epimerase/dehydratase" evidence="1">
    <location>
        <begin position="94"/>
        <end position="167"/>
    </location>
</feature>
<evidence type="ECO:0000313" key="3">
    <source>
        <dbReference type="Proteomes" id="UP000829517"/>
    </source>
</evidence>
<dbReference type="InterPro" id="IPR001509">
    <property type="entry name" value="Epimerase_deHydtase"/>
</dbReference>
<dbReference type="EMBL" id="JAETXX010000001">
    <property type="protein sequence ID" value="MCF8713309.1"/>
    <property type="molecule type" value="Genomic_DNA"/>
</dbReference>
<reference evidence="2 3" key="1">
    <citation type="submission" date="2021-01" db="EMBL/GenBank/DDBJ databases">
        <title>Genome sequencing of Joostella atrarenae M1-2 (= KCTC 23194).</title>
        <authorList>
            <person name="Zakaria M.R."/>
            <person name="Lam M.Q."/>
            <person name="Chong C.S."/>
        </authorList>
    </citation>
    <scope>NUCLEOTIDE SEQUENCE [LARGE SCALE GENOMIC DNA]</scope>
    <source>
        <strain evidence="2 3">M1-2</strain>
    </source>
</reference>
<keyword evidence="3" id="KW-1185">Reference proteome</keyword>